<reference evidence="1 2" key="1">
    <citation type="submission" date="2022-05" db="EMBL/GenBank/DDBJ databases">
        <title>Genome Sequencing of Bee-Associated Microbes.</title>
        <authorList>
            <person name="Dunlap C."/>
        </authorList>
    </citation>
    <scope>NUCLEOTIDE SEQUENCE [LARGE SCALE GENOMIC DNA]</scope>
    <source>
        <strain evidence="1 2">NRRL B-04010</strain>
    </source>
</reference>
<dbReference type="Proteomes" id="UP001527181">
    <property type="component" value="Unassembled WGS sequence"/>
</dbReference>
<sequence>MRSQIRRYFPHISPHDPCMPVRVKTYVLPPSVLIPFQPSGLPMFPLSRAMRLGTLWRDLYSPYHRRSI</sequence>
<comment type="caution">
    <text evidence="1">The sequence shown here is derived from an EMBL/GenBank/DDBJ whole genome shotgun (WGS) entry which is preliminary data.</text>
</comment>
<evidence type="ECO:0000313" key="2">
    <source>
        <dbReference type="Proteomes" id="UP001527181"/>
    </source>
</evidence>
<evidence type="ECO:0000313" key="1">
    <source>
        <dbReference type="EMBL" id="MCY9759358.1"/>
    </source>
</evidence>
<dbReference type="Pfam" id="PF11007">
    <property type="entry name" value="CotJA"/>
    <property type="match status" value="1"/>
</dbReference>
<organism evidence="1 2">
    <name type="scientific">Paenibacillus alvei</name>
    <name type="common">Bacillus alvei</name>
    <dbReference type="NCBI Taxonomy" id="44250"/>
    <lineage>
        <taxon>Bacteria</taxon>
        <taxon>Bacillati</taxon>
        <taxon>Bacillota</taxon>
        <taxon>Bacilli</taxon>
        <taxon>Bacillales</taxon>
        <taxon>Paenibacillaceae</taxon>
        <taxon>Paenibacillus</taxon>
    </lineage>
</organism>
<gene>
    <name evidence="1" type="ORF">M5X12_02110</name>
</gene>
<keyword evidence="2" id="KW-1185">Reference proteome</keyword>
<protein>
    <submittedName>
        <fullName evidence="1">Spore coat associated protein CotJA</fullName>
    </submittedName>
</protein>
<dbReference type="EMBL" id="JAMDNP010000005">
    <property type="protein sequence ID" value="MCY9759358.1"/>
    <property type="molecule type" value="Genomic_DNA"/>
</dbReference>
<accession>A0ABT4GS01</accession>
<dbReference type="InterPro" id="IPR020256">
    <property type="entry name" value="Spore_coat_CotJA"/>
</dbReference>
<proteinExistence type="predicted"/>
<name>A0ABT4GS01_PAEAL</name>